<accession>A0A1G1KZE3</accession>
<sequence>METKDAMNRWLVGIVVFLSIVLAVSVFKNIAYPLLWNDESETAMYAKRILQYGYPKVHDGKNVVYLLGLRDEIGIDKKTDAYLGSLWGQYYFAALGEMMARTTRDIYLKTALLRIPFALIGLLGIAILVLSVAPFFKIRKNDFLQFLALFILLEILSVPIALHLREVRYYSLAIFLVGCVLYLYHRRVYFEIPKTVMYVFAMLAALFALFFTFPPVYFSIIFTIGLYEVFRLFSKGAFKKAVWVCLPVFISALIVIPLLSFFHTLMISREFSKSLILTVSQRMDMAEKIIYFLMTKEFLSIVLIVKVVAIFLWLHQKNMKNGVLTGGDNTAQIESNDDCAVSKMNEWQEIIQRFHVSNFLSLFCVIHLTLLLRMPMLIIYERYYIILQPMMMMILLLDVFNIRALTNAIPVLASRRKLKVVFLSSLMLLLIFNGHGKMSLVKKHVFEIFHQYKGPLDYAIPFIQTKYKNPEKLIIATNYEETSYMYYLDSKVIVGFVGNNLQEDMASDPDIIIPRTMWNPEATRSILGHFFQKGKYNQSILPIANSLVNNIPQVSGPIQHAFKTILPEDERQSLVIYYR</sequence>
<evidence type="ECO:0008006" key="4">
    <source>
        <dbReference type="Google" id="ProtNLM"/>
    </source>
</evidence>
<feature type="transmembrane region" description="Helical" evidence="1">
    <location>
        <begin position="167"/>
        <end position="184"/>
    </location>
</feature>
<dbReference type="AlphaFoldDB" id="A0A1G1KZE3"/>
<evidence type="ECO:0000313" key="3">
    <source>
        <dbReference type="Proteomes" id="UP000178187"/>
    </source>
</evidence>
<proteinExistence type="predicted"/>
<name>A0A1G1KZE3_9BACT</name>
<evidence type="ECO:0000256" key="1">
    <source>
        <dbReference type="SAM" id="Phobius"/>
    </source>
</evidence>
<feature type="transmembrane region" description="Helical" evidence="1">
    <location>
        <begin position="143"/>
        <end position="161"/>
    </location>
</feature>
<feature type="transmembrane region" description="Helical" evidence="1">
    <location>
        <begin position="418"/>
        <end position="436"/>
    </location>
</feature>
<comment type="caution">
    <text evidence="2">The sequence shown here is derived from an EMBL/GenBank/DDBJ whole genome shotgun (WGS) entry which is preliminary data.</text>
</comment>
<feature type="transmembrane region" description="Helical" evidence="1">
    <location>
        <begin position="384"/>
        <end position="406"/>
    </location>
</feature>
<feature type="transmembrane region" description="Helical" evidence="1">
    <location>
        <begin position="12"/>
        <end position="35"/>
    </location>
</feature>
<dbReference type="EMBL" id="MHFR01000037">
    <property type="protein sequence ID" value="OGW98019.1"/>
    <property type="molecule type" value="Genomic_DNA"/>
</dbReference>
<gene>
    <name evidence="2" type="ORF">A3G33_07235</name>
</gene>
<keyword evidence="1" id="KW-1133">Transmembrane helix</keyword>
<protein>
    <recommendedName>
        <fullName evidence="4">Glycosyltransferase RgtA/B/C/D-like domain-containing protein</fullName>
    </recommendedName>
</protein>
<feature type="transmembrane region" description="Helical" evidence="1">
    <location>
        <begin position="115"/>
        <end position="136"/>
    </location>
</feature>
<feature type="transmembrane region" description="Helical" evidence="1">
    <location>
        <begin position="354"/>
        <end position="372"/>
    </location>
</feature>
<dbReference type="Proteomes" id="UP000178187">
    <property type="component" value="Unassembled WGS sequence"/>
</dbReference>
<keyword evidence="1" id="KW-0812">Transmembrane</keyword>
<feature type="transmembrane region" description="Helical" evidence="1">
    <location>
        <begin position="241"/>
        <end position="268"/>
    </location>
</feature>
<evidence type="ECO:0000313" key="2">
    <source>
        <dbReference type="EMBL" id="OGW98019.1"/>
    </source>
</evidence>
<keyword evidence="1" id="KW-0472">Membrane</keyword>
<organism evidence="2 3">
    <name type="scientific">Candidatus Danuiimicrobium aquiferis</name>
    <dbReference type="NCBI Taxonomy" id="1801832"/>
    <lineage>
        <taxon>Bacteria</taxon>
        <taxon>Pseudomonadati</taxon>
        <taxon>Candidatus Omnitrophota</taxon>
        <taxon>Candidatus Danuiimicrobium</taxon>
    </lineage>
</organism>
<feature type="transmembrane region" description="Helical" evidence="1">
    <location>
        <begin position="196"/>
        <end position="221"/>
    </location>
</feature>
<reference evidence="2 3" key="1">
    <citation type="journal article" date="2016" name="Nat. Commun.">
        <title>Thousands of microbial genomes shed light on interconnected biogeochemical processes in an aquifer system.</title>
        <authorList>
            <person name="Anantharaman K."/>
            <person name="Brown C.T."/>
            <person name="Hug L.A."/>
            <person name="Sharon I."/>
            <person name="Castelle C.J."/>
            <person name="Probst A.J."/>
            <person name="Thomas B.C."/>
            <person name="Singh A."/>
            <person name="Wilkins M.J."/>
            <person name="Karaoz U."/>
            <person name="Brodie E.L."/>
            <person name="Williams K.H."/>
            <person name="Hubbard S.S."/>
            <person name="Banfield J.F."/>
        </authorList>
    </citation>
    <scope>NUCLEOTIDE SEQUENCE [LARGE SCALE GENOMIC DNA]</scope>
</reference>
<feature type="transmembrane region" description="Helical" evidence="1">
    <location>
        <begin position="289"/>
        <end position="314"/>
    </location>
</feature>